<keyword evidence="2" id="KW-1133">Transmembrane helix</keyword>
<reference evidence="4 5" key="1">
    <citation type="submission" date="2018-02" db="EMBL/GenBank/DDBJ databases">
        <title>Genomic Reconstructions from Amazon Rainforest and Pasture Soil Reveal Novel Insights into the Physiology of Candidate Phyla in Tropical Sites.</title>
        <authorList>
            <person name="Kroeger M.E."/>
            <person name="Delmont T."/>
            <person name="Eren A.M."/>
            <person name="Guo J."/>
            <person name="Meyer K.M."/>
            <person name="Khan K."/>
            <person name="Rodrigues J.L.M."/>
            <person name="Bohannan B.J.M."/>
            <person name="Tringe S."/>
            <person name="Borges C.D."/>
            <person name="Tiedje J."/>
            <person name="Tsai S.M."/>
            <person name="Nusslein K."/>
        </authorList>
    </citation>
    <scope>NUCLEOTIDE SEQUENCE [LARGE SCALE GENOMIC DNA]</scope>
    <source>
        <strain evidence="4">Amazon FNV 2010 28 9</strain>
    </source>
</reference>
<keyword evidence="2" id="KW-0472">Membrane</keyword>
<accession>A0A317JT01</accession>
<dbReference type="InterPro" id="IPR004474">
    <property type="entry name" value="LytR_CpsA_psr"/>
</dbReference>
<evidence type="ECO:0000313" key="5">
    <source>
        <dbReference type="Proteomes" id="UP000246104"/>
    </source>
</evidence>
<organism evidence="4 5">
    <name type="scientific">Candidatus Cerribacteria bacterium 'Amazon FNV 2010 28 9'</name>
    <dbReference type="NCBI Taxonomy" id="2081795"/>
    <lineage>
        <taxon>Bacteria</taxon>
        <taxon>Candidatus Cerribacteria</taxon>
    </lineage>
</organism>
<dbReference type="PANTHER" id="PTHR33392">
    <property type="entry name" value="POLYISOPRENYL-TEICHOIC ACID--PEPTIDOGLYCAN TEICHOIC ACID TRANSFERASE TAGU"/>
    <property type="match status" value="1"/>
</dbReference>
<comment type="similarity">
    <text evidence="1">Belongs to the LytR/CpsA/Psr (LCP) family.</text>
</comment>
<dbReference type="PANTHER" id="PTHR33392:SF6">
    <property type="entry name" value="POLYISOPRENYL-TEICHOIC ACID--PEPTIDOGLYCAN TEICHOIC ACID TRANSFERASE TAGU"/>
    <property type="match status" value="1"/>
</dbReference>
<dbReference type="Proteomes" id="UP000246104">
    <property type="component" value="Unassembled WGS sequence"/>
</dbReference>
<feature type="domain" description="Cell envelope-related transcriptional attenuator" evidence="3">
    <location>
        <begin position="119"/>
        <end position="288"/>
    </location>
</feature>
<dbReference type="EMBL" id="PSRQ01000001">
    <property type="protein sequence ID" value="PWU24342.1"/>
    <property type="molecule type" value="Genomic_DNA"/>
</dbReference>
<sequence length="383" mass="42763">MPRSGKVSKRRSTLKKSQPKVVVTQDNDPLAHHFRRFWKVIGFFFIGVAIGVLILCGAVGFYVYRYMHTVARSAHSSIRTLLQTAYVGWNTSIDAVDSREIFLLLGVDTLATRDSDAINTDTIMVISVNTQNGNSTTFSIPRDVWISNAQVKINGLYNLALKNKDPHPELATQKEVSAMTGLPIQHTIVIDISTLGSVIDAVGGLDVTVDRSFTDTQFPREGVDVRTVKDPKVLYETVSFTKGVMHMDGKTALEFIRSRHSSDPIEGSDDARVLRQQKVIASLLSKLQDTSIVKHPNEIGSLLGLYSQHIEQYVPFTQVIALGRQFLILKKVPKLTSYQIPIQGFADHPVLYHPAVGPFGEWIYAPLDPTWKQLQTLVHTWIQ</sequence>
<feature type="transmembrane region" description="Helical" evidence="2">
    <location>
        <begin position="40"/>
        <end position="64"/>
    </location>
</feature>
<proteinExistence type="inferred from homology"/>
<comment type="caution">
    <text evidence="4">The sequence shown here is derived from an EMBL/GenBank/DDBJ whole genome shotgun (WGS) entry which is preliminary data.</text>
</comment>
<evidence type="ECO:0000313" key="4">
    <source>
        <dbReference type="EMBL" id="PWU24342.1"/>
    </source>
</evidence>
<dbReference type="InterPro" id="IPR050922">
    <property type="entry name" value="LytR/CpsA/Psr_CW_biosynth"/>
</dbReference>
<evidence type="ECO:0000259" key="3">
    <source>
        <dbReference type="Pfam" id="PF03816"/>
    </source>
</evidence>
<dbReference type="AlphaFoldDB" id="A0A317JT01"/>
<evidence type="ECO:0000256" key="1">
    <source>
        <dbReference type="ARBA" id="ARBA00006068"/>
    </source>
</evidence>
<dbReference type="Pfam" id="PF03816">
    <property type="entry name" value="LytR_cpsA_psr"/>
    <property type="match status" value="1"/>
</dbReference>
<gene>
    <name evidence="4" type="ORF">C5B42_00040</name>
</gene>
<protein>
    <recommendedName>
        <fullName evidence="3">Cell envelope-related transcriptional attenuator domain-containing protein</fullName>
    </recommendedName>
</protein>
<dbReference type="NCBIfam" id="TIGR00350">
    <property type="entry name" value="lytR_cpsA_psr"/>
    <property type="match status" value="1"/>
</dbReference>
<dbReference type="Gene3D" id="3.40.630.190">
    <property type="entry name" value="LCP protein"/>
    <property type="match status" value="1"/>
</dbReference>
<keyword evidence="2" id="KW-0812">Transmembrane</keyword>
<name>A0A317JT01_9BACT</name>
<evidence type="ECO:0000256" key="2">
    <source>
        <dbReference type="SAM" id="Phobius"/>
    </source>
</evidence>